<dbReference type="Proteomes" id="UP001057402">
    <property type="component" value="Chromosome 1"/>
</dbReference>
<proteinExistence type="predicted"/>
<organism evidence="1 2">
    <name type="scientific">Melastoma candidum</name>
    <dbReference type="NCBI Taxonomy" id="119954"/>
    <lineage>
        <taxon>Eukaryota</taxon>
        <taxon>Viridiplantae</taxon>
        <taxon>Streptophyta</taxon>
        <taxon>Embryophyta</taxon>
        <taxon>Tracheophyta</taxon>
        <taxon>Spermatophyta</taxon>
        <taxon>Magnoliopsida</taxon>
        <taxon>eudicotyledons</taxon>
        <taxon>Gunneridae</taxon>
        <taxon>Pentapetalae</taxon>
        <taxon>rosids</taxon>
        <taxon>malvids</taxon>
        <taxon>Myrtales</taxon>
        <taxon>Melastomataceae</taxon>
        <taxon>Melastomatoideae</taxon>
        <taxon>Melastomateae</taxon>
        <taxon>Melastoma</taxon>
    </lineage>
</organism>
<evidence type="ECO:0000313" key="2">
    <source>
        <dbReference type="Proteomes" id="UP001057402"/>
    </source>
</evidence>
<evidence type="ECO:0000313" key="1">
    <source>
        <dbReference type="EMBL" id="KAI4389062.1"/>
    </source>
</evidence>
<protein>
    <submittedName>
        <fullName evidence="1">Uncharacterized protein</fullName>
    </submittedName>
</protein>
<gene>
    <name evidence="1" type="ORF">MLD38_001326</name>
</gene>
<keyword evidence="2" id="KW-1185">Reference proteome</keyword>
<comment type="caution">
    <text evidence="1">The sequence shown here is derived from an EMBL/GenBank/DDBJ whole genome shotgun (WGS) entry which is preliminary data.</text>
</comment>
<accession>A0ACB9SLI4</accession>
<reference evidence="2" key="1">
    <citation type="journal article" date="2023" name="Front. Plant Sci.">
        <title>Chromosomal-level genome assembly of Melastoma candidum provides insights into trichome evolution.</title>
        <authorList>
            <person name="Zhong Y."/>
            <person name="Wu W."/>
            <person name="Sun C."/>
            <person name="Zou P."/>
            <person name="Liu Y."/>
            <person name="Dai S."/>
            <person name="Zhou R."/>
        </authorList>
    </citation>
    <scope>NUCLEOTIDE SEQUENCE [LARGE SCALE GENOMIC DNA]</scope>
</reference>
<name>A0ACB9SLI4_9MYRT</name>
<dbReference type="EMBL" id="CM042880">
    <property type="protein sequence ID" value="KAI4389062.1"/>
    <property type="molecule type" value="Genomic_DNA"/>
</dbReference>
<sequence length="842" mass="92520">MSSPAMEHEALVRSGCWPYINHSSSHCLWPGISCNDAGRVTFISIYIFGEVSLGGMHFSLLPSLDTLMLSGTIDRGIENICSVPRLKSLELSASNPAGELPSCIFSNLTNLKELYIRGITGRFPGENWSSFRDLRTLDISYNNFMGPIPLGLGSLSRLISLSLSWNGLTGSVPREIGNLTNLKALDLSHNALSGSIPPTLFSSMTMLGHLDLSFNALSGSIPPTLFSSAAMPGHLDLSNNALSGSIPPTLFSSMTMLGHLDLSFNALSGSIPPTLFSSRTTLVYLDLSYNNLSGPIPMVVWELAMLETLVMRRNKFHGSLATEIGKLARLKYLDLGFNVLSGYLPVSIISVISLEWLNLTSNYFSGPIPPGLGEMKNLYGLDMSINGFSGPIPLQLWNSLSLDHLDLHNNSLSGGIPGLEICQIGFINISYNQLIGPVPARSISLYPSSAFLGLGQQKVDPIPARRDEILRYAVIFFPLVLIIAVLSFLRRRFFVPLAANGDPLETGTKNGDIVSLWNYDGTIAFEDMIAATDGFDLKYCIGTGGYGSVYRAQLPNGMVVALKKLHRYEAEEPVFDRSFRNEVRVLTEIRHRSIIRLYGFCLHRRCMFLVYELMERGSLFYVLRIDAESVELDWEKRVDIIRDTAHALSYLHHDCILKPVVHRDISSNNILLNDELRAFVSDFGTARLVNPDSSNFTAPAGTIGYIAPEVAYTMAVNEKSDVYSFGVVALETLMGKHPTDVISALSTGPADDIHLAEILDPRLPCPRSSSSIRNIILCATLALACLRARPQTRPSMKQVSTAFLSNRRSISDPIQTITLRQLQMNVDSVVKCGLDDLPEEEV</sequence>